<protein>
    <submittedName>
        <fullName evidence="2">Putative alkaline shock family protein YloU</fullName>
    </submittedName>
</protein>
<comment type="similarity">
    <text evidence="1">Belongs to the asp23 family.</text>
</comment>
<organism evidence="2 3">
    <name type="scientific">Abyssicoccus albus</name>
    <dbReference type="NCBI Taxonomy" id="1817405"/>
    <lineage>
        <taxon>Bacteria</taxon>
        <taxon>Bacillati</taxon>
        <taxon>Bacillota</taxon>
        <taxon>Bacilli</taxon>
        <taxon>Bacillales</taxon>
        <taxon>Abyssicoccaceae</taxon>
    </lineage>
</organism>
<keyword evidence="3" id="KW-1185">Reference proteome</keyword>
<accession>A0A3N5BK65</accession>
<sequence length="118" mass="13409">MVLLQQDNTELGHIKISMEVLEFIASHAAKEIKNIRLENNFASGNFEKLGKKYRGRGIRIEQHEDSVSVDAFVSVKKDINISKKASEIQSTIKSSMKHMTGIEVKEVNVHILYVQLKK</sequence>
<dbReference type="Pfam" id="PF03780">
    <property type="entry name" value="Asp23"/>
    <property type="match status" value="1"/>
</dbReference>
<evidence type="ECO:0000313" key="2">
    <source>
        <dbReference type="EMBL" id="RPF58077.1"/>
    </source>
</evidence>
<dbReference type="OrthoDB" id="9793465at2"/>
<proteinExistence type="inferred from homology"/>
<reference evidence="2 3" key="1">
    <citation type="submission" date="2018-11" db="EMBL/GenBank/DDBJ databases">
        <title>Genomic Encyclopedia of Type Strains, Phase IV (KMG-IV): sequencing the most valuable type-strain genomes for metagenomic binning, comparative biology and taxonomic classification.</title>
        <authorList>
            <person name="Goeker M."/>
        </authorList>
    </citation>
    <scope>NUCLEOTIDE SEQUENCE [LARGE SCALE GENOMIC DNA]</scope>
    <source>
        <strain evidence="2 3">DSM 29158</strain>
    </source>
</reference>
<dbReference type="InterPro" id="IPR005531">
    <property type="entry name" value="Asp23"/>
</dbReference>
<dbReference type="Proteomes" id="UP000277108">
    <property type="component" value="Unassembled WGS sequence"/>
</dbReference>
<dbReference type="PANTHER" id="PTHR34297:SF1">
    <property type="entry name" value="ASP23_GLS24 FAMILY ENVELOPE STRESS RESPONSE PROTEIN"/>
    <property type="match status" value="1"/>
</dbReference>
<evidence type="ECO:0000313" key="3">
    <source>
        <dbReference type="Proteomes" id="UP000277108"/>
    </source>
</evidence>
<comment type="caution">
    <text evidence="2">The sequence shown here is derived from an EMBL/GenBank/DDBJ whole genome shotgun (WGS) entry which is preliminary data.</text>
</comment>
<evidence type="ECO:0000256" key="1">
    <source>
        <dbReference type="ARBA" id="ARBA00005721"/>
    </source>
</evidence>
<name>A0A3N5BK65_9BACL</name>
<dbReference type="PANTHER" id="PTHR34297">
    <property type="entry name" value="HYPOTHETICAL CYTOSOLIC PROTEIN-RELATED"/>
    <property type="match status" value="1"/>
</dbReference>
<gene>
    <name evidence="2" type="ORF">EDD62_0715</name>
</gene>
<dbReference type="EMBL" id="RKRK01000002">
    <property type="protein sequence ID" value="RPF58077.1"/>
    <property type="molecule type" value="Genomic_DNA"/>
</dbReference>
<dbReference type="AlphaFoldDB" id="A0A3N5BK65"/>